<feature type="region of interest" description="Disordered" evidence="1">
    <location>
        <begin position="154"/>
        <end position="209"/>
    </location>
</feature>
<organism evidence="2 3">
    <name type="scientific">Solanum commersonii</name>
    <name type="common">Commerson's wild potato</name>
    <name type="synonym">Commerson's nightshade</name>
    <dbReference type="NCBI Taxonomy" id="4109"/>
    <lineage>
        <taxon>Eukaryota</taxon>
        <taxon>Viridiplantae</taxon>
        <taxon>Streptophyta</taxon>
        <taxon>Embryophyta</taxon>
        <taxon>Tracheophyta</taxon>
        <taxon>Spermatophyta</taxon>
        <taxon>Magnoliopsida</taxon>
        <taxon>eudicotyledons</taxon>
        <taxon>Gunneridae</taxon>
        <taxon>Pentapetalae</taxon>
        <taxon>asterids</taxon>
        <taxon>lamiids</taxon>
        <taxon>Solanales</taxon>
        <taxon>Solanaceae</taxon>
        <taxon>Solanoideae</taxon>
        <taxon>Solaneae</taxon>
        <taxon>Solanum</taxon>
    </lineage>
</organism>
<dbReference type="PANTHER" id="PTHR48434">
    <property type="entry name" value="(RAPE) HYPOTHETICAL PROTEIN"/>
    <property type="match status" value="1"/>
</dbReference>
<proteinExistence type="predicted"/>
<evidence type="ECO:0000313" key="3">
    <source>
        <dbReference type="Proteomes" id="UP000824120"/>
    </source>
</evidence>
<name>A0A9J5Y5P7_SOLCO</name>
<dbReference type="EMBL" id="JACXVP010000007">
    <property type="protein sequence ID" value="KAG5596003.1"/>
    <property type="molecule type" value="Genomic_DNA"/>
</dbReference>
<gene>
    <name evidence="2" type="ORF">H5410_037235</name>
</gene>
<sequence>MWFMKICAQIFAGSIPNWFLNWWSYHDPTINFLLDPFLKLYKEWVKIYFFIEFFIPWIQKWTLKVGFTEEQIPCLYRTFYNNIWDKLMKKDPKTKTLYGQELLNLFAKRIHEYVRHIARKISIQDGDKEAMINNNLEEVNRSLLLNITQYEKSDSSMRSETSEDATDNIQEAQPVEAATSEDTLKKGGGFPSKIEGKRQTDPYNNPGDDLPLPLVLFPLPLPWLPKKGPSSKT</sequence>
<dbReference type="PANTHER" id="PTHR48434:SF1">
    <property type="entry name" value="(RAPE) HYPOTHETICAL PROTEIN"/>
    <property type="match status" value="1"/>
</dbReference>
<accession>A0A9J5Y5P7</accession>
<evidence type="ECO:0000256" key="1">
    <source>
        <dbReference type="SAM" id="MobiDB-lite"/>
    </source>
</evidence>
<dbReference type="Proteomes" id="UP000824120">
    <property type="component" value="Chromosome 7"/>
</dbReference>
<comment type="caution">
    <text evidence="2">The sequence shown here is derived from an EMBL/GenBank/DDBJ whole genome shotgun (WGS) entry which is preliminary data.</text>
</comment>
<keyword evidence="3" id="KW-1185">Reference proteome</keyword>
<reference evidence="2 3" key="1">
    <citation type="submission" date="2020-09" db="EMBL/GenBank/DDBJ databases">
        <title>De no assembly of potato wild relative species, Solanum commersonii.</title>
        <authorList>
            <person name="Cho K."/>
        </authorList>
    </citation>
    <scope>NUCLEOTIDE SEQUENCE [LARGE SCALE GENOMIC DNA]</scope>
    <source>
        <strain evidence="2">LZ3.2</strain>
        <tissue evidence="2">Leaf</tissue>
    </source>
</reference>
<protein>
    <submittedName>
        <fullName evidence="2">Uncharacterized protein</fullName>
    </submittedName>
</protein>
<evidence type="ECO:0000313" key="2">
    <source>
        <dbReference type="EMBL" id="KAG5596003.1"/>
    </source>
</evidence>
<dbReference type="AlphaFoldDB" id="A0A9J5Y5P7"/>